<evidence type="ECO:0000256" key="1">
    <source>
        <dbReference type="ARBA" id="ARBA00004651"/>
    </source>
</evidence>
<reference evidence="9" key="1">
    <citation type="submission" date="2016-09" db="EMBL/GenBank/DDBJ databases">
        <authorList>
            <person name="Capua I."/>
            <person name="De Benedictis P."/>
            <person name="Joannis T."/>
            <person name="Lombin L.H."/>
            <person name="Cattoli G."/>
        </authorList>
    </citation>
    <scope>NUCLEOTIDE SEQUENCE</scope>
    <source>
        <strain evidence="9">B9</strain>
    </source>
</reference>
<evidence type="ECO:0008006" key="10">
    <source>
        <dbReference type="Google" id="ProtNLM"/>
    </source>
</evidence>
<proteinExistence type="inferred from homology"/>
<evidence type="ECO:0000256" key="5">
    <source>
        <dbReference type="ARBA" id="ARBA00022989"/>
    </source>
</evidence>
<sequence>MTTKRCGLSLPHSVRSKEGGQFYLPWAYPPMFLLFVMPLALFPFAASYLIFIGSTAAIYIAALIRIVDIPGAPRYAVWLPVVAFPGVHEAAIMGQNSLLTAGLAAWGLIHLRARPVLSGVLIGLLSIKPQLALLFPVALVAGRGMEDIVHRRGDGCCDGCVQYCRLRMGNHTSVP</sequence>
<dbReference type="GO" id="GO:0005886">
    <property type="term" value="C:plasma membrane"/>
    <property type="evidence" value="ECO:0007669"/>
    <property type="project" value="UniProtKB-SubCell"/>
</dbReference>
<dbReference type="GO" id="GO:0016758">
    <property type="term" value="F:hexosyltransferase activity"/>
    <property type="evidence" value="ECO:0007669"/>
    <property type="project" value="InterPro"/>
</dbReference>
<evidence type="ECO:0000256" key="2">
    <source>
        <dbReference type="ARBA" id="ARBA00022475"/>
    </source>
</evidence>
<dbReference type="EMBL" id="FMSH01000524">
    <property type="protein sequence ID" value="SCV00655.1"/>
    <property type="molecule type" value="Genomic_DNA"/>
</dbReference>
<name>A0A1K0IRM8_CUPNE</name>
<keyword evidence="5 8" id="KW-1133">Transmembrane helix</keyword>
<evidence type="ECO:0000256" key="7">
    <source>
        <dbReference type="ARBA" id="ARBA00024033"/>
    </source>
</evidence>
<organism evidence="9">
    <name type="scientific">Cupriavidus necator</name>
    <name type="common">Alcaligenes eutrophus</name>
    <name type="synonym">Ralstonia eutropha</name>
    <dbReference type="NCBI Taxonomy" id="106590"/>
    <lineage>
        <taxon>Bacteria</taxon>
        <taxon>Pseudomonadati</taxon>
        <taxon>Pseudomonadota</taxon>
        <taxon>Betaproteobacteria</taxon>
        <taxon>Burkholderiales</taxon>
        <taxon>Burkholderiaceae</taxon>
        <taxon>Cupriavidus</taxon>
    </lineage>
</organism>
<keyword evidence="3" id="KW-0808">Transferase</keyword>
<dbReference type="InterPro" id="IPR018584">
    <property type="entry name" value="GT87"/>
</dbReference>
<comment type="similarity">
    <text evidence="7">Belongs to the glycosyltransferase 87 family.</text>
</comment>
<keyword evidence="2" id="KW-1003">Cell membrane</keyword>
<evidence type="ECO:0000256" key="8">
    <source>
        <dbReference type="SAM" id="Phobius"/>
    </source>
</evidence>
<feature type="transmembrane region" description="Helical" evidence="8">
    <location>
        <begin position="31"/>
        <end position="64"/>
    </location>
</feature>
<dbReference type="Pfam" id="PF09594">
    <property type="entry name" value="GT87"/>
    <property type="match status" value="1"/>
</dbReference>
<accession>A0A1K0IRM8</accession>
<protein>
    <recommendedName>
        <fullName evidence="10">DUF2029 domain-containing protein</fullName>
    </recommendedName>
</protein>
<keyword evidence="4 8" id="KW-0812">Transmembrane</keyword>
<gene>
    <name evidence="9" type="ORF">CNECB9_750011</name>
</gene>
<keyword evidence="6 8" id="KW-0472">Membrane</keyword>
<evidence type="ECO:0000256" key="4">
    <source>
        <dbReference type="ARBA" id="ARBA00022692"/>
    </source>
</evidence>
<evidence type="ECO:0000256" key="6">
    <source>
        <dbReference type="ARBA" id="ARBA00023136"/>
    </source>
</evidence>
<evidence type="ECO:0000313" key="9">
    <source>
        <dbReference type="EMBL" id="SCV00655.1"/>
    </source>
</evidence>
<evidence type="ECO:0000256" key="3">
    <source>
        <dbReference type="ARBA" id="ARBA00022679"/>
    </source>
</evidence>
<comment type="subcellular location">
    <subcellularLocation>
        <location evidence="1">Cell membrane</location>
        <topology evidence="1">Multi-pass membrane protein</topology>
    </subcellularLocation>
</comment>
<dbReference type="AlphaFoldDB" id="A0A1K0IRM8"/>